<keyword evidence="1" id="KW-0472">Membrane</keyword>
<dbReference type="RefSeq" id="WP_182836533.1">
    <property type="nucleotide sequence ID" value="NZ_BAAABQ010000065.1"/>
</dbReference>
<organism evidence="2 3">
    <name type="scientific">Kutzneria viridogrisea</name>
    <dbReference type="NCBI Taxonomy" id="47990"/>
    <lineage>
        <taxon>Bacteria</taxon>
        <taxon>Bacillati</taxon>
        <taxon>Actinomycetota</taxon>
        <taxon>Actinomycetes</taxon>
        <taxon>Pseudonocardiales</taxon>
        <taxon>Pseudonocardiaceae</taxon>
        <taxon>Kutzneria</taxon>
    </lineage>
</organism>
<protein>
    <submittedName>
        <fullName evidence="2">Uncharacterized protein</fullName>
    </submittedName>
</protein>
<evidence type="ECO:0000313" key="2">
    <source>
        <dbReference type="EMBL" id="MBA8924023.1"/>
    </source>
</evidence>
<proteinExistence type="predicted"/>
<comment type="caution">
    <text evidence="2">The sequence shown here is derived from an EMBL/GenBank/DDBJ whole genome shotgun (WGS) entry which is preliminary data.</text>
</comment>
<keyword evidence="1" id="KW-1133">Transmembrane helix</keyword>
<sequence>MADPDLLPWITLAAILGGIAFALLVRHFLDLDEPEHDGWEGEHERELIDLVVEHGELTRITEDTARLRREELPRGDR</sequence>
<dbReference type="EMBL" id="JACJID010000001">
    <property type="protein sequence ID" value="MBA8924023.1"/>
    <property type="molecule type" value="Genomic_DNA"/>
</dbReference>
<feature type="transmembrane region" description="Helical" evidence="1">
    <location>
        <begin position="6"/>
        <end position="25"/>
    </location>
</feature>
<reference evidence="2 3" key="1">
    <citation type="submission" date="2020-08" db="EMBL/GenBank/DDBJ databases">
        <title>Genomic Encyclopedia of Archaeal and Bacterial Type Strains, Phase II (KMG-II): from individual species to whole genera.</title>
        <authorList>
            <person name="Goeker M."/>
        </authorList>
    </citation>
    <scope>NUCLEOTIDE SEQUENCE [LARGE SCALE GENOMIC DNA]</scope>
    <source>
        <strain evidence="2 3">DSM 43850</strain>
    </source>
</reference>
<accession>A0ABR6BAW8</accession>
<keyword evidence="3" id="KW-1185">Reference proteome</keyword>
<evidence type="ECO:0000313" key="3">
    <source>
        <dbReference type="Proteomes" id="UP000517916"/>
    </source>
</evidence>
<evidence type="ECO:0000256" key="1">
    <source>
        <dbReference type="SAM" id="Phobius"/>
    </source>
</evidence>
<dbReference type="Proteomes" id="UP000517916">
    <property type="component" value="Unassembled WGS sequence"/>
</dbReference>
<gene>
    <name evidence="2" type="ORF">BC739_001220</name>
</gene>
<name>A0ABR6BAW8_9PSEU</name>
<keyword evidence="1" id="KW-0812">Transmembrane</keyword>